<keyword evidence="3" id="KW-1003">Cell membrane</keyword>
<accession>A0A8J3A938</accession>
<keyword evidence="11" id="KW-1185">Reference proteome</keyword>
<reference evidence="10" key="2">
    <citation type="submission" date="2020-09" db="EMBL/GenBank/DDBJ databases">
        <authorList>
            <person name="Sun Q."/>
            <person name="Zhou Y."/>
        </authorList>
    </citation>
    <scope>NUCLEOTIDE SEQUENCE</scope>
    <source>
        <strain evidence="10">CGMCC 1.14988</strain>
    </source>
</reference>
<keyword evidence="5" id="KW-0472">Membrane</keyword>
<evidence type="ECO:0000256" key="7">
    <source>
        <dbReference type="SAM" id="MobiDB-lite"/>
    </source>
</evidence>
<feature type="region of interest" description="Disordered" evidence="7">
    <location>
        <begin position="22"/>
        <end position="70"/>
    </location>
</feature>
<evidence type="ECO:0000256" key="6">
    <source>
        <dbReference type="ARBA" id="ARBA00023288"/>
    </source>
</evidence>
<evidence type="ECO:0000256" key="3">
    <source>
        <dbReference type="ARBA" id="ARBA00022475"/>
    </source>
</evidence>
<feature type="chain" id="PRO_5039489628" evidence="8">
    <location>
        <begin position="24"/>
        <end position="378"/>
    </location>
</feature>
<keyword evidence="6" id="KW-0449">Lipoprotein</keyword>
<dbReference type="Proteomes" id="UP000650511">
    <property type="component" value="Unassembled WGS sequence"/>
</dbReference>
<dbReference type="CDD" id="cd06354">
    <property type="entry name" value="PBP1_PrnA-like"/>
    <property type="match status" value="1"/>
</dbReference>
<proteinExistence type="inferred from homology"/>
<evidence type="ECO:0000256" key="5">
    <source>
        <dbReference type="ARBA" id="ARBA00023136"/>
    </source>
</evidence>
<evidence type="ECO:0000313" key="10">
    <source>
        <dbReference type="EMBL" id="GGI04757.1"/>
    </source>
</evidence>
<reference evidence="10" key="1">
    <citation type="journal article" date="2014" name="Int. J. Syst. Evol. Microbiol.">
        <title>Complete genome sequence of Corynebacterium casei LMG S-19264T (=DSM 44701T), isolated from a smear-ripened cheese.</title>
        <authorList>
            <consortium name="US DOE Joint Genome Institute (JGI-PGF)"/>
            <person name="Walter F."/>
            <person name="Albersmeier A."/>
            <person name="Kalinowski J."/>
            <person name="Ruckert C."/>
        </authorList>
    </citation>
    <scope>NUCLEOTIDE SEQUENCE</scope>
    <source>
        <strain evidence="10">CGMCC 1.14988</strain>
    </source>
</reference>
<name>A0A8J3A938_9ACTN</name>
<sequence length="378" mass="40100">MRKTTRRALAAAVAGALVLTACGEAPEETPEATDQPDATEGDDEPAADGDTDTDTDTDTADETADAGDFRACMITDQGGVDDGSFNETAYNGLLRAEEELGVQVDYLESQSETDFQPNMQAFIQQDCSIIIPVGFLLEEVTMEAAEGNPDQRFAIVDVGNPDGVENVLGLTFNTSEAAFLAGYAAAAQTESGIVGTYGGLNIPTVTIFMDGFLAGVDHFNEENGEDVQVLGWDGSDGQFTNDFTSLDLGRSVTETLMDNGADIIMPVAGPVGGGSAAAIQDRGEGLLIWVDTDGYESTDFGDIMFTSVMKQMDVAVFDAIEAALNDEFEGGEYVGTLENDGVALAPFHDYEDQVPDGLHDELDQLRQQIIDGELETTP</sequence>
<evidence type="ECO:0000256" key="4">
    <source>
        <dbReference type="ARBA" id="ARBA00022729"/>
    </source>
</evidence>
<dbReference type="PANTHER" id="PTHR34296">
    <property type="entry name" value="TRANSCRIPTIONAL ACTIVATOR PROTEIN MED"/>
    <property type="match status" value="1"/>
</dbReference>
<evidence type="ECO:0000256" key="2">
    <source>
        <dbReference type="ARBA" id="ARBA00008610"/>
    </source>
</evidence>
<evidence type="ECO:0000313" key="11">
    <source>
        <dbReference type="Proteomes" id="UP000650511"/>
    </source>
</evidence>
<dbReference type="EMBL" id="BMHA01000003">
    <property type="protein sequence ID" value="GGI04757.1"/>
    <property type="molecule type" value="Genomic_DNA"/>
</dbReference>
<comment type="caution">
    <text evidence="10">The sequence shown here is derived from an EMBL/GenBank/DDBJ whole genome shotgun (WGS) entry which is preliminary data.</text>
</comment>
<gene>
    <name evidence="10" type="ORF">GCM10011354_10690</name>
</gene>
<feature type="domain" description="ABC transporter substrate-binding protein PnrA-like" evidence="9">
    <location>
        <begin position="72"/>
        <end position="374"/>
    </location>
</feature>
<feature type="compositionally biased region" description="Acidic residues" evidence="7">
    <location>
        <begin position="37"/>
        <end position="65"/>
    </location>
</feature>
<dbReference type="InterPro" id="IPR050957">
    <property type="entry name" value="BMP_lipoprotein"/>
</dbReference>
<organism evidence="10 11">
    <name type="scientific">Egicoccus halophilus</name>
    <dbReference type="NCBI Taxonomy" id="1670830"/>
    <lineage>
        <taxon>Bacteria</taxon>
        <taxon>Bacillati</taxon>
        <taxon>Actinomycetota</taxon>
        <taxon>Nitriliruptoria</taxon>
        <taxon>Egicoccales</taxon>
        <taxon>Egicoccaceae</taxon>
        <taxon>Egicoccus</taxon>
    </lineage>
</organism>
<feature type="signal peptide" evidence="8">
    <location>
        <begin position="1"/>
        <end position="23"/>
    </location>
</feature>
<dbReference type="GO" id="GO:0005886">
    <property type="term" value="C:plasma membrane"/>
    <property type="evidence" value="ECO:0007669"/>
    <property type="project" value="UniProtKB-SubCell"/>
</dbReference>
<dbReference type="SUPFAM" id="SSF53822">
    <property type="entry name" value="Periplasmic binding protein-like I"/>
    <property type="match status" value="1"/>
</dbReference>
<dbReference type="InterPro" id="IPR028082">
    <property type="entry name" value="Peripla_BP_I"/>
</dbReference>
<dbReference type="AlphaFoldDB" id="A0A8J3A938"/>
<dbReference type="Pfam" id="PF02608">
    <property type="entry name" value="Bmp"/>
    <property type="match status" value="1"/>
</dbReference>
<dbReference type="PROSITE" id="PS51257">
    <property type="entry name" value="PROKAR_LIPOPROTEIN"/>
    <property type="match status" value="1"/>
</dbReference>
<dbReference type="OrthoDB" id="9784230at2"/>
<dbReference type="PANTHER" id="PTHR34296:SF2">
    <property type="entry name" value="ABC TRANSPORTER GUANOSINE-BINDING PROTEIN NUPN"/>
    <property type="match status" value="1"/>
</dbReference>
<comment type="subcellular location">
    <subcellularLocation>
        <location evidence="1">Cell membrane</location>
        <topology evidence="1">Lipid-anchor</topology>
    </subcellularLocation>
</comment>
<evidence type="ECO:0000259" key="9">
    <source>
        <dbReference type="Pfam" id="PF02608"/>
    </source>
</evidence>
<keyword evidence="4 8" id="KW-0732">Signal</keyword>
<protein>
    <submittedName>
        <fullName evidence="10">BMP family ABC transporter substrate-binding protein</fullName>
    </submittedName>
</protein>
<evidence type="ECO:0000256" key="8">
    <source>
        <dbReference type="SAM" id="SignalP"/>
    </source>
</evidence>
<dbReference type="RefSeq" id="WP_130649773.1">
    <property type="nucleotide sequence ID" value="NZ_BMHA01000003.1"/>
</dbReference>
<dbReference type="Gene3D" id="3.40.50.2300">
    <property type="match status" value="2"/>
</dbReference>
<comment type="similarity">
    <text evidence="2">Belongs to the BMP lipoprotein family.</text>
</comment>
<evidence type="ECO:0000256" key="1">
    <source>
        <dbReference type="ARBA" id="ARBA00004193"/>
    </source>
</evidence>
<dbReference type="InterPro" id="IPR003760">
    <property type="entry name" value="PnrA-like"/>
</dbReference>